<name>A0AAW0U6H6_SCYPA</name>
<dbReference type="GO" id="GO:0035167">
    <property type="term" value="P:larval lymph gland hemopoiesis"/>
    <property type="evidence" value="ECO:0007669"/>
    <property type="project" value="UniProtKB-ARBA"/>
</dbReference>
<feature type="region of interest" description="Disordered" evidence="7">
    <location>
        <begin position="462"/>
        <end position="582"/>
    </location>
</feature>
<evidence type="ECO:0000256" key="3">
    <source>
        <dbReference type="ARBA" id="ARBA00022902"/>
    </source>
</evidence>
<accession>A0AAW0U6H6</accession>
<dbReference type="GO" id="GO:0008406">
    <property type="term" value="P:gonad development"/>
    <property type="evidence" value="ECO:0007669"/>
    <property type="project" value="UniProtKB-ARBA"/>
</dbReference>
<dbReference type="InterPro" id="IPR013087">
    <property type="entry name" value="Znf_C2H2_type"/>
</dbReference>
<feature type="compositionally biased region" description="Polar residues" evidence="7">
    <location>
        <begin position="477"/>
        <end position="493"/>
    </location>
</feature>
<keyword evidence="6" id="KW-0863">Zinc-finger</keyword>
<dbReference type="PROSITE" id="PS50097">
    <property type="entry name" value="BTB"/>
    <property type="match status" value="1"/>
</dbReference>
<feature type="compositionally biased region" description="Low complexity" evidence="7">
    <location>
        <begin position="35"/>
        <end position="48"/>
    </location>
</feature>
<dbReference type="GO" id="GO:0008270">
    <property type="term" value="F:zinc ion binding"/>
    <property type="evidence" value="ECO:0007669"/>
    <property type="project" value="UniProtKB-KW"/>
</dbReference>
<keyword evidence="6" id="KW-0479">Metal-binding</keyword>
<dbReference type="SUPFAM" id="SSF54695">
    <property type="entry name" value="POZ domain"/>
    <property type="match status" value="1"/>
</dbReference>
<evidence type="ECO:0000313" key="11">
    <source>
        <dbReference type="Proteomes" id="UP001487740"/>
    </source>
</evidence>
<feature type="domain" description="C2H2-type" evidence="9">
    <location>
        <begin position="636"/>
        <end position="659"/>
    </location>
</feature>
<comment type="function">
    <text evidence="5">Putative transcription factor required for axon growth and guidance in the central and peripheral nervous systems. Repels CNS axons away from the midline by promoting the expression of the midline repellent sli and its receptor robo.</text>
</comment>
<evidence type="ECO:0000256" key="6">
    <source>
        <dbReference type="PROSITE-ProRule" id="PRU00042"/>
    </source>
</evidence>
<evidence type="ECO:0000313" key="10">
    <source>
        <dbReference type="EMBL" id="KAK8395326.1"/>
    </source>
</evidence>
<protein>
    <submittedName>
        <fullName evidence="10">Uncharacterized protein</fullName>
    </submittedName>
</protein>
<dbReference type="GO" id="GO:0007526">
    <property type="term" value="P:larval somatic muscle development"/>
    <property type="evidence" value="ECO:0007669"/>
    <property type="project" value="UniProtKB-ARBA"/>
</dbReference>
<dbReference type="Gene3D" id="3.30.710.10">
    <property type="entry name" value="Potassium Channel Kv1.1, Chain A"/>
    <property type="match status" value="1"/>
</dbReference>
<dbReference type="InterPro" id="IPR000210">
    <property type="entry name" value="BTB/POZ_dom"/>
</dbReference>
<keyword evidence="11" id="KW-1185">Reference proteome</keyword>
<dbReference type="GO" id="GO:0016199">
    <property type="term" value="P:axon midline choice point recognition"/>
    <property type="evidence" value="ECO:0007669"/>
    <property type="project" value="UniProtKB-ARBA"/>
</dbReference>
<organism evidence="10 11">
    <name type="scientific">Scylla paramamosain</name>
    <name type="common">Mud crab</name>
    <dbReference type="NCBI Taxonomy" id="85552"/>
    <lineage>
        <taxon>Eukaryota</taxon>
        <taxon>Metazoa</taxon>
        <taxon>Ecdysozoa</taxon>
        <taxon>Arthropoda</taxon>
        <taxon>Crustacea</taxon>
        <taxon>Multicrustacea</taxon>
        <taxon>Malacostraca</taxon>
        <taxon>Eumalacostraca</taxon>
        <taxon>Eucarida</taxon>
        <taxon>Decapoda</taxon>
        <taxon>Pleocyemata</taxon>
        <taxon>Brachyura</taxon>
        <taxon>Eubrachyura</taxon>
        <taxon>Portunoidea</taxon>
        <taxon>Portunidae</taxon>
        <taxon>Portuninae</taxon>
        <taxon>Scylla</taxon>
    </lineage>
</organism>
<dbReference type="PANTHER" id="PTHR23110">
    <property type="entry name" value="BTB DOMAIN TRANSCRIPTION FACTOR"/>
    <property type="match status" value="1"/>
</dbReference>
<keyword evidence="6" id="KW-0862">Zinc</keyword>
<dbReference type="SMART" id="SM00225">
    <property type="entry name" value="BTB"/>
    <property type="match status" value="1"/>
</dbReference>
<feature type="compositionally biased region" description="Pro residues" evidence="7">
    <location>
        <begin position="1"/>
        <end position="32"/>
    </location>
</feature>
<dbReference type="GO" id="GO:0048813">
    <property type="term" value="P:dendrite morphogenesis"/>
    <property type="evidence" value="ECO:0007669"/>
    <property type="project" value="UniProtKB-ARBA"/>
</dbReference>
<evidence type="ECO:0000256" key="1">
    <source>
        <dbReference type="ARBA" id="ARBA00022473"/>
    </source>
</evidence>
<keyword evidence="4" id="KW-0539">Nucleus</keyword>
<dbReference type="InterPro" id="IPR051095">
    <property type="entry name" value="Dros_DevTransReg"/>
</dbReference>
<evidence type="ECO:0000259" key="9">
    <source>
        <dbReference type="PROSITE" id="PS50157"/>
    </source>
</evidence>
<dbReference type="GO" id="GO:0007464">
    <property type="term" value="P:R3/R4 cell fate commitment"/>
    <property type="evidence" value="ECO:0007669"/>
    <property type="project" value="UniProtKB-ARBA"/>
</dbReference>
<feature type="domain" description="BTB" evidence="8">
    <location>
        <begin position="133"/>
        <end position="198"/>
    </location>
</feature>
<dbReference type="AlphaFoldDB" id="A0AAW0U6H6"/>
<dbReference type="Pfam" id="PF00651">
    <property type="entry name" value="BTB"/>
    <property type="match status" value="1"/>
</dbReference>
<sequence length="695" mass="74682">MPAALPPSLPPPPPPPPPPPSTTTDPPIPLGPLSPATTTTTTAATAAPAQPPISPSLSFPPQSFLHTPPVRTTTSRLPLAHHLLLLLLHTPPSSESSSMKYVMSEEEFLLKWNNHQTNFVDVFNELLQDESFVDVTLVCGGEAVPGHKMVLAACSPLLHRILRDNPCRHPLVILGDVPAGDMRAIMHFIYQGEVSVSQSELASFLKTADNLQIKGLAENRESSGKEDRKRKDKDGERLEGRPNNKRQRTSEGRLDNVNATAAPAMSPVSSRSHKSLSDSHSSSHKGRGGGNRTTGDEQHHQQGLRNTSGGRGSATNSTTNHHHNHHPATKHHTPSSRHSSSKASHTQDIPSKVPSSSSKHRGEEGVSTSHHHHHHHHHNSENSMGDDKMMTKEELDELTVKTEPLDYPAEVAWSEGVGGLGREAGMEDSQGLLPAISASMPGGLEGVAAAIVASPNLPIIEFGDDSRNDDGSRGDLSTASDDVNVNNTAGTQVQDRHTQGSAGVPGAVARSTLGHPPLQMQKQPHHHHPHHNQHDSPPHSKIQPGGGAQSFPGLHSVPLPIPSCTPGSLASPIPPPSPSALSLITTITNSTTTSTGSSSGGHNNNNVHKCQQCPFITSNPYTFTRHLRIHLGTKEFRCRLCGFATSRKDSLIRHFRMKHLTGEMSVYHDLDSRDIEELAMARAIPEGLQIFAGKL</sequence>
<evidence type="ECO:0000256" key="5">
    <source>
        <dbReference type="ARBA" id="ARBA00037382"/>
    </source>
</evidence>
<proteinExistence type="predicted"/>
<feature type="compositionally biased region" description="Low complexity" evidence="7">
    <location>
        <begin position="55"/>
        <end position="65"/>
    </location>
</feature>
<dbReference type="SMART" id="SM00355">
    <property type="entry name" value="ZnF_C2H2"/>
    <property type="match status" value="2"/>
</dbReference>
<evidence type="ECO:0000256" key="7">
    <source>
        <dbReference type="SAM" id="MobiDB-lite"/>
    </source>
</evidence>
<feature type="compositionally biased region" description="Basic and acidic residues" evidence="7">
    <location>
        <begin position="217"/>
        <end position="254"/>
    </location>
</feature>
<evidence type="ECO:0000259" key="8">
    <source>
        <dbReference type="PROSITE" id="PS50097"/>
    </source>
</evidence>
<feature type="region of interest" description="Disordered" evidence="7">
    <location>
        <begin position="216"/>
        <end position="387"/>
    </location>
</feature>
<dbReference type="GO" id="GO:0006357">
    <property type="term" value="P:regulation of transcription by RNA polymerase II"/>
    <property type="evidence" value="ECO:0007669"/>
    <property type="project" value="TreeGrafter"/>
</dbReference>
<reference evidence="10 11" key="1">
    <citation type="submission" date="2023-03" db="EMBL/GenBank/DDBJ databases">
        <title>High-quality genome of Scylla paramamosain provides insights in environmental adaptation.</title>
        <authorList>
            <person name="Zhang L."/>
        </authorList>
    </citation>
    <scope>NUCLEOTIDE SEQUENCE [LARGE SCALE GENOMIC DNA]</scope>
    <source>
        <strain evidence="10">LZ_2023a</strain>
        <tissue evidence="10">Muscle</tissue>
    </source>
</reference>
<feature type="compositionally biased region" description="Basic residues" evidence="7">
    <location>
        <begin position="369"/>
        <end position="378"/>
    </location>
</feature>
<dbReference type="CDD" id="cd18315">
    <property type="entry name" value="BTB_POZ_BAB-like"/>
    <property type="match status" value="1"/>
</dbReference>
<dbReference type="InterPro" id="IPR036236">
    <property type="entry name" value="Znf_C2H2_sf"/>
</dbReference>
<feature type="domain" description="C2H2-type" evidence="9">
    <location>
        <begin position="608"/>
        <end position="635"/>
    </location>
</feature>
<keyword evidence="2" id="KW-0221">Differentiation</keyword>
<dbReference type="Proteomes" id="UP001487740">
    <property type="component" value="Unassembled WGS sequence"/>
</dbReference>
<feature type="compositionally biased region" description="Basic residues" evidence="7">
    <location>
        <begin position="320"/>
        <end position="335"/>
    </location>
</feature>
<dbReference type="PROSITE" id="PS50157">
    <property type="entry name" value="ZINC_FINGER_C2H2_2"/>
    <property type="match status" value="2"/>
</dbReference>
<evidence type="ECO:0000256" key="4">
    <source>
        <dbReference type="ARBA" id="ARBA00023242"/>
    </source>
</evidence>
<dbReference type="EMBL" id="JARAKH010000018">
    <property type="protein sequence ID" value="KAK8395326.1"/>
    <property type="molecule type" value="Genomic_DNA"/>
</dbReference>
<comment type="caution">
    <text evidence="10">The sequence shown here is derived from an EMBL/GenBank/DDBJ whole genome shotgun (WGS) entry which is preliminary data.</text>
</comment>
<keyword evidence="1" id="KW-0217">Developmental protein</keyword>
<dbReference type="PANTHER" id="PTHR23110:SF111">
    <property type="entry name" value="LONGITUDINALS LACKING PROTEIN, ISOFORMS F_I_K_T"/>
    <property type="match status" value="1"/>
</dbReference>
<gene>
    <name evidence="10" type="ORF">O3P69_006186</name>
</gene>
<dbReference type="SUPFAM" id="SSF57667">
    <property type="entry name" value="beta-beta-alpha zinc fingers"/>
    <property type="match status" value="1"/>
</dbReference>
<feature type="compositionally biased region" description="Polar residues" evidence="7">
    <location>
        <begin position="346"/>
        <end position="357"/>
    </location>
</feature>
<dbReference type="GO" id="GO:0045467">
    <property type="term" value="P:R7 cell development"/>
    <property type="evidence" value="ECO:0007669"/>
    <property type="project" value="UniProtKB-ARBA"/>
</dbReference>
<dbReference type="GO" id="GO:0005634">
    <property type="term" value="C:nucleus"/>
    <property type="evidence" value="ECO:0007669"/>
    <property type="project" value="TreeGrafter"/>
</dbReference>
<feature type="region of interest" description="Disordered" evidence="7">
    <location>
        <begin position="1"/>
        <end position="70"/>
    </location>
</feature>
<dbReference type="Gene3D" id="3.30.160.60">
    <property type="entry name" value="Classic Zinc Finger"/>
    <property type="match status" value="1"/>
</dbReference>
<keyword evidence="3" id="KW-0524">Neurogenesis</keyword>
<dbReference type="GO" id="GO:0045476">
    <property type="term" value="P:nurse cell apoptotic process"/>
    <property type="evidence" value="ECO:0007669"/>
    <property type="project" value="UniProtKB-ARBA"/>
</dbReference>
<dbReference type="InterPro" id="IPR011333">
    <property type="entry name" value="SKP1/BTB/POZ_sf"/>
</dbReference>
<feature type="compositionally biased region" description="Basic and acidic residues" evidence="7">
    <location>
        <begin position="464"/>
        <end position="473"/>
    </location>
</feature>
<evidence type="ECO:0000256" key="2">
    <source>
        <dbReference type="ARBA" id="ARBA00022782"/>
    </source>
</evidence>